<comment type="caution">
    <text evidence="5">The sequence shown here is derived from an EMBL/GenBank/DDBJ whole genome shotgun (WGS) entry which is preliminary data.</text>
</comment>
<gene>
    <name evidence="5" type="ORF">BIY37_07920</name>
</gene>
<dbReference type="PANTHER" id="PTHR42711">
    <property type="entry name" value="ABC TRANSPORTER ATP-BINDING PROTEIN"/>
    <property type="match status" value="1"/>
</dbReference>
<dbReference type="PANTHER" id="PTHR42711:SF18">
    <property type="entry name" value="ABC TRANSPORTER, ATP-BINDING PROTEIN"/>
    <property type="match status" value="1"/>
</dbReference>
<dbReference type="InterPro" id="IPR027417">
    <property type="entry name" value="P-loop_NTPase"/>
</dbReference>
<evidence type="ECO:0000256" key="3">
    <source>
        <dbReference type="ARBA" id="ARBA00022840"/>
    </source>
</evidence>
<dbReference type="AlphaFoldDB" id="A0A1V6LZE2"/>
<sequence>MSYCIETQDLTKKYPVIKGYGGLFTHLFRKKEIAALQNVSIRIKRGELFGLLGSNGAGKTTLIKILCTLVLPTSGTAWMNGLDVTKDQKKIRKLIGYVVGDERSFYWRLTGRQNLTFFAKLNNVPRHDAQARIESLLSFMELQYDADRMFKDYSTGMKQKLAIARGLLTEPEIIFMDEPTNGMDPVSAQKFRKLIKEKLVKTEKKTVIFATHNLHEAEELCDRIAIIHKGEVKTAGLIGEIKREFHSGKGYVIELKGPVTGFLEKIPYITSARKVTIIPDNSFSDTTQIEVEIKDGDNDIFPIVKEIADLGGKICSFYEKEISLGELFSMVIGRK</sequence>
<evidence type="ECO:0000259" key="4">
    <source>
        <dbReference type="PROSITE" id="PS50893"/>
    </source>
</evidence>
<name>A0A1V6LZE2_9BACT</name>
<keyword evidence="6" id="KW-1185">Reference proteome</keyword>
<organism evidence="5 6">
    <name type="scientific">Candidatus Brocadia sapporoensis</name>
    <dbReference type="NCBI Taxonomy" id="392547"/>
    <lineage>
        <taxon>Bacteria</taxon>
        <taxon>Pseudomonadati</taxon>
        <taxon>Planctomycetota</taxon>
        <taxon>Candidatus Brocadiia</taxon>
        <taxon>Candidatus Brocadiales</taxon>
        <taxon>Candidatus Brocadiaceae</taxon>
        <taxon>Candidatus Brocadia</taxon>
    </lineage>
</organism>
<dbReference type="PROSITE" id="PS50893">
    <property type="entry name" value="ABC_TRANSPORTER_2"/>
    <property type="match status" value="1"/>
</dbReference>
<keyword evidence="3" id="KW-0067">ATP-binding</keyword>
<dbReference type="GO" id="GO:0005524">
    <property type="term" value="F:ATP binding"/>
    <property type="evidence" value="ECO:0007669"/>
    <property type="project" value="UniProtKB-KW"/>
</dbReference>
<dbReference type="InterPro" id="IPR003593">
    <property type="entry name" value="AAA+_ATPase"/>
</dbReference>
<reference evidence="5 6" key="1">
    <citation type="journal article" date="2016" name="Genome Announc.">
        <title>Draft Genome Sequence of the Anaerobic Ammonium-Oxidizing Bacterium 'Candidatus Brocadia sp. 40'.</title>
        <authorList>
            <person name="Ali M."/>
            <person name="Haroon M.F."/>
            <person name="Narita Y."/>
            <person name="Zhang L."/>
            <person name="Rangel Shaw D."/>
            <person name="Okabe S."/>
            <person name="Saikaly P.E."/>
        </authorList>
    </citation>
    <scope>NUCLEOTIDE SEQUENCE [LARGE SCALE GENOMIC DNA]</scope>
    <source>
        <strain evidence="5 6">40</strain>
    </source>
</reference>
<keyword evidence="2" id="KW-0547">Nucleotide-binding</keyword>
<dbReference type="Gene3D" id="3.40.50.300">
    <property type="entry name" value="P-loop containing nucleotide triphosphate hydrolases"/>
    <property type="match status" value="1"/>
</dbReference>
<dbReference type="InterPro" id="IPR003439">
    <property type="entry name" value="ABC_transporter-like_ATP-bd"/>
</dbReference>
<dbReference type="SMART" id="SM00382">
    <property type="entry name" value="AAA"/>
    <property type="match status" value="1"/>
</dbReference>
<keyword evidence="1" id="KW-0813">Transport</keyword>
<dbReference type="EMBL" id="MJUW02000084">
    <property type="protein sequence ID" value="OQD45544.1"/>
    <property type="molecule type" value="Genomic_DNA"/>
</dbReference>
<dbReference type="Proteomes" id="UP000242219">
    <property type="component" value="Unassembled WGS sequence"/>
</dbReference>
<proteinExistence type="predicted"/>
<evidence type="ECO:0000313" key="6">
    <source>
        <dbReference type="Proteomes" id="UP000242219"/>
    </source>
</evidence>
<evidence type="ECO:0000256" key="1">
    <source>
        <dbReference type="ARBA" id="ARBA00022448"/>
    </source>
</evidence>
<dbReference type="GO" id="GO:0016887">
    <property type="term" value="F:ATP hydrolysis activity"/>
    <property type="evidence" value="ECO:0007669"/>
    <property type="project" value="InterPro"/>
</dbReference>
<dbReference type="InterPro" id="IPR050763">
    <property type="entry name" value="ABC_transporter_ATP-binding"/>
</dbReference>
<dbReference type="Pfam" id="PF00005">
    <property type="entry name" value="ABC_tran"/>
    <property type="match status" value="1"/>
</dbReference>
<evidence type="ECO:0000313" key="5">
    <source>
        <dbReference type="EMBL" id="OQD45544.1"/>
    </source>
</evidence>
<feature type="domain" description="ABC transporter" evidence="4">
    <location>
        <begin position="5"/>
        <end position="254"/>
    </location>
</feature>
<evidence type="ECO:0000256" key="2">
    <source>
        <dbReference type="ARBA" id="ARBA00022741"/>
    </source>
</evidence>
<accession>A0A1V6LZE2</accession>
<protein>
    <recommendedName>
        <fullName evidence="4">ABC transporter domain-containing protein</fullName>
    </recommendedName>
</protein>
<dbReference type="SUPFAM" id="SSF52540">
    <property type="entry name" value="P-loop containing nucleoside triphosphate hydrolases"/>
    <property type="match status" value="1"/>
</dbReference>